<comment type="similarity">
    <text evidence="1">Belongs to the ustYa family.</text>
</comment>
<dbReference type="Proteomes" id="UP000327118">
    <property type="component" value="Unassembled WGS sequence"/>
</dbReference>
<dbReference type="InterPro" id="IPR021765">
    <property type="entry name" value="UstYa-like"/>
</dbReference>
<accession>A0A5N6ZFQ5</accession>
<feature type="transmembrane region" description="Helical" evidence="3">
    <location>
        <begin position="53"/>
        <end position="73"/>
    </location>
</feature>
<protein>
    <recommendedName>
        <fullName evidence="6">Tat pathway signal sequence</fullName>
    </recommendedName>
</protein>
<dbReference type="AlphaFoldDB" id="A0A5N6ZFQ5"/>
<evidence type="ECO:0000256" key="1">
    <source>
        <dbReference type="ARBA" id="ARBA00035112"/>
    </source>
</evidence>
<proteinExistence type="inferred from homology"/>
<gene>
    <name evidence="4" type="ORF">BDV28DRAFT_146644</name>
</gene>
<keyword evidence="3" id="KW-0812">Transmembrane</keyword>
<dbReference type="EMBL" id="ML739062">
    <property type="protein sequence ID" value="KAE8354940.1"/>
    <property type="molecule type" value="Genomic_DNA"/>
</dbReference>
<dbReference type="PANTHER" id="PTHR33365:SF14">
    <property type="entry name" value="TAT PATHWAY SIGNAL SEQUENCE"/>
    <property type="match status" value="1"/>
</dbReference>
<name>A0A5N6ZFQ5_9EURO</name>
<dbReference type="Pfam" id="PF11807">
    <property type="entry name" value="UstYa"/>
    <property type="match status" value="1"/>
</dbReference>
<evidence type="ECO:0008006" key="6">
    <source>
        <dbReference type="Google" id="ProtNLM"/>
    </source>
</evidence>
<keyword evidence="5" id="KW-1185">Reference proteome</keyword>
<keyword evidence="3" id="KW-1133">Transmembrane helix</keyword>
<evidence type="ECO:0000256" key="2">
    <source>
        <dbReference type="SAM" id="MobiDB-lite"/>
    </source>
</evidence>
<keyword evidence="3" id="KW-0472">Membrane</keyword>
<reference evidence="5" key="1">
    <citation type="submission" date="2019-04" db="EMBL/GenBank/DDBJ databases">
        <title>Friends and foes A comparative genomics studyof 23 Aspergillus species from section Flavi.</title>
        <authorList>
            <consortium name="DOE Joint Genome Institute"/>
            <person name="Kjaerbolling I."/>
            <person name="Vesth T."/>
            <person name="Frisvad J.C."/>
            <person name="Nybo J.L."/>
            <person name="Theobald S."/>
            <person name="Kildgaard S."/>
            <person name="Isbrandt T."/>
            <person name="Kuo A."/>
            <person name="Sato A."/>
            <person name="Lyhne E.K."/>
            <person name="Kogle M.E."/>
            <person name="Wiebenga A."/>
            <person name="Kun R.S."/>
            <person name="Lubbers R.J."/>
            <person name="Makela M.R."/>
            <person name="Barry K."/>
            <person name="Chovatia M."/>
            <person name="Clum A."/>
            <person name="Daum C."/>
            <person name="Haridas S."/>
            <person name="He G."/>
            <person name="LaButti K."/>
            <person name="Lipzen A."/>
            <person name="Mondo S."/>
            <person name="Riley R."/>
            <person name="Salamov A."/>
            <person name="Simmons B.A."/>
            <person name="Magnuson J.K."/>
            <person name="Henrissat B."/>
            <person name="Mortensen U.H."/>
            <person name="Larsen T.O."/>
            <person name="Devries R.P."/>
            <person name="Grigoriev I.V."/>
            <person name="Machida M."/>
            <person name="Baker S.E."/>
            <person name="Andersen M.R."/>
        </authorList>
    </citation>
    <scope>NUCLEOTIDE SEQUENCE [LARGE SCALE GENOMIC DNA]</scope>
    <source>
        <strain evidence="5">CBS 553.77</strain>
    </source>
</reference>
<evidence type="ECO:0000313" key="5">
    <source>
        <dbReference type="Proteomes" id="UP000327118"/>
    </source>
</evidence>
<dbReference type="GO" id="GO:0043386">
    <property type="term" value="P:mycotoxin biosynthetic process"/>
    <property type="evidence" value="ECO:0007669"/>
    <property type="project" value="InterPro"/>
</dbReference>
<evidence type="ECO:0000313" key="4">
    <source>
        <dbReference type="EMBL" id="KAE8354940.1"/>
    </source>
</evidence>
<dbReference type="OrthoDB" id="3687641at2759"/>
<evidence type="ECO:0000256" key="3">
    <source>
        <dbReference type="SAM" id="Phobius"/>
    </source>
</evidence>
<sequence length="326" mass="38061">MDFSKTLDVFKGDRTSRIPYSKAQNDREIELDERWMNERYRTRRASLISISRLWIYLTVANLAILGITVYVSFQSPCRPFRGKNATLRPISWWSPVLDAIEIPTFTTTINGTLFPKPEISIAREEPSAANDAAWHEYEKVLTHVVSREEIVKLGKDPDRVARFHDDYWGFGDDAYMVQLDVMHQIHCLNLLRKAAFADYPGYNPEMDPHDKMWWIHLGHCSDILLQNIQCNANTEVLTLAWVEDYSRPWPDFSVNRQCRDFNTLVKWQHENAVDDDKFDNMPIPEDGFKWPPPWKQAESELGVKLGQHHQQEGIPKPHEHHHGGRK</sequence>
<dbReference type="PANTHER" id="PTHR33365">
    <property type="entry name" value="YALI0B05434P"/>
    <property type="match status" value="1"/>
</dbReference>
<feature type="region of interest" description="Disordered" evidence="2">
    <location>
        <begin position="284"/>
        <end position="326"/>
    </location>
</feature>
<organism evidence="4 5">
    <name type="scientific">Aspergillus coremiiformis</name>
    <dbReference type="NCBI Taxonomy" id="138285"/>
    <lineage>
        <taxon>Eukaryota</taxon>
        <taxon>Fungi</taxon>
        <taxon>Dikarya</taxon>
        <taxon>Ascomycota</taxon>
        <taxon>Pezizomycotina</taxon>
        <taxon>Eurotiomycetes</taxon>
        <taxon>Eurotiomycetidae</taxon>
        <taxon>Eurotiales</taxon>
        <taxon>Aspergillaceae</taxon>
        <taxon>Aspergillus</taxon>
        <taxon>Aspergillus subgen. Circumdati</taxon>
    </lineage>
</organism>